<name>A0ABM9GJF6_9GAMM</name>
<sequence length="61" mass="6590">MLLKLNKKKIKTLSQDNSSIPENMTPQIAGGTNINSSYNTYRCKGISDGPDCPGNLTSRAC</sequence>
<accession>A0ABM9GJF6</accession>
<evidence type="ECO:0000313" key="1">
    <source>
        <dbReference type="EMBL" id="CAH9061498.1"/>
    </source>
</evidence>
<protein>
    <submittedName>
        <fullName evidence="1">Uncharacterized protein</fullName>
    </submittedName>
</protein>
<reference evidence="1 2" key="1">
    <citation type="submission" date="2022-07" db="EMBL/GenBank/DDBJ databases">
        <authorList>
            <person name="Criscuolo A."/>
        </authorList>
    </citation>
    <scope>NUCLEOTIDE SEQUENCE [LARGE SCALE GENOMIC DNA]</scope>
    <source>
        <strain evidence="2">CIP 111951</strain>
    </source>
</reference>
<dbReference type="Proteomes" id="UP001152485">
    <property type="component" value="Unassembled WGS sequence"/>
</dbReference>
<dbReference type="RefSeq" id="WP_261593737.1">
    <property type="nucleotide sequence ID" value="NZ_CAMAPD010000011.1"/>
</dbReference>
<comment type="caution">
    <text evidence="1">The sequence shown here is derived from an EMBL/GenBank/DDBJ whole genome shotgun (WGS) entry which is preliminary data.</text>
</comment>
<evidence type="ECO:0000313" key="2">
    <source>
        <dbReference type="Proteomes" id="UP001152485"/>
    </source>
</evidence>
<proteinExistence type="predicted"/>
<dbReference type="EMBL" id="CAMAPD010000011">
    <property type="protein sequence ID" value="CAH9061498.1"/>
    <property type="molecule type" value="Genomic_DNA"/>
</dbReference>
<gene>
    <name evidence="1" type="ORF">PSECIP111951_02502</name>
</gene>
<organism evidence="1 2">
    <name type="scientific">Pseudoalteromonas holothuriae</name>
    <dbReference type="NCBI Taxonomy" id="2963714"/>
    <lineage>
        <taxon>Bacteria</taxon>
        <taxon>Pseudomonadati</taxon>
        <taxon>Pseudomonadota</taxon>
        <taxon>Gammaproteobacteria</taxon>
        <taxon>Alteromonadales</taxon>
        <taxon>Pseudoalteromonadaceae</taxon>
        <taxon>Pseudoalteromonas</taxon>
    </lineage>
</organism>